<evidence type="ECO:0000256" key="1">
    <source>
        <dbReference type="SAM" id="MobiDB-lite"/>
    </source>
</evidence>
<protein>
    <submittedName>
        <fullName evidence="2">Uncharacterized protein</fullName>
    </submittedName>
</protein>
<keyword evidence="3" id="KW-1185">Reference proteome</keyword>
<evidence type="ECO:0000313" key="3">
    <source>
        <dbReference type="Proteomes" id="UP000199301"/>
    </source>
</evidence>
<sequence>MHETQPFPRQPWDSTDLADPRQLPDDGLGQSPELETIWLEAVRRGAEPAPSGTARSAAPVAEPTG</sequence>
<proteinExistence type="predicted"/>
<dbReference type="OrthoDB" id="5193179at2"/>
<dbReference type="STRING" id="995062.SAMN04489718_1073"/>
<name>A0A1H0ZIQ5_9ACTN</name>
<dbReference type="Proteomes" id="UP000199301">
    <property type="component" value="Unassembled WGS sequence"/>
</dbReference>
<dbReference type="AlphaFoldDB" id="A0A1H0ZIQ5"/>
<reference evidence="3" key="1">
    <citation type="submission" date="2016-10" db="EMBL/GenBank/DDBJ databases">
        <authorList>
            <person name="Varghese N."/>
            <person name="Submissions S."/>
        </authorList>
    </citation>
    <scope>NUCLEOTIDE SEQUENCE [LARGE SCALE GENOMIC DNA]</scope>
    <source>
        <strain evidence="3">DSM 45459</strain>
    </source>
</reference>
<gene>
    <name evidence="2" type="ORF">SAMN04489718_1073</name>
</gene>
<feature type="region of interest" description="Disordered" evidence="1">
    <location>
        <begin position="1"/>
        <end position="65"/>
    </location>
</feature>
<organism evidence="2 3">
    <name type="scientific">Actinopolyspora saharensis</name>
    <dbReference type="NCBI Taxonomy" id="995062"/>
    <lineage>
        <taxon>Bacteria</taxon>
        <taxon>Bacillati</taxon>
        <taxon>Actinomycetota</taxon>
        <taxon>Actinomycetes</taxon>
        <taxon>Actinopolysporales</taxon>
        <taxon>Actinopolysporaceae</taxon>
        <taxon>Actinopolyspora</taxon>
    </lineage>
</organism>
<accession>A0A1H0ZIQ5</accession>
<dbReference type="EMBL" id="FNKO01000001">
    <property type="protein sequence ID" value="SDQ27375.1"/>
    <property type="molecule type" value="Genomic_DNA"/>
</dbReference>
<evidence type="ECO:0000313" key="2">
    <source>
        <dbReference type="EMBL" id="SDQ27375.1"/>
    </source>
</evidence>
<dbReference type="RefSeq" id="WP_092521487.1">
    <property type="nucleotide sequence ID" value="NZ_FNKO01000001.1"/>
</dbReference>